<dbReference type="InterPro" id="IPR001087">
    <property type="entry name" value="GDSL"/>
</dbReference>
<dbReference type="FunFam" id="3.40.50.1110:FF:000003">
    <property type="entry name" value="GDSL esterase/lipase APG"/>
    <property type="match status" value="1"/>
</dbReference>
<dbReference type="InterPro" id="IPR036514">
    <property type="entry name" value="SGNH_hydro_sf"/>
</dbReference>
<dbReference type="Gene3D" id="3.40.50.1110">
    <property type="entry name" value="SGNH hydrolase"/>
    <property type="match status" value="1"/>
</dbReference>
<proteinExistence type="inferred from homology"/>
<sequence length="369" mass="41122">MKLSTFKLLYVCPLLVLFYSNPFVVIAISQTEIVKCSFSAIIAFGDSILDTGNNNYIETFLKANFKPYGKDFIGAKSTGRFCNGKIPSDLFAEKLGVKEALPPYLDSNLKIEDLLTGVSFASAGSGYDPVTVKLTRALSVEDQLNMFKEYIGKLKAAVGEEKTTLTLTKSLFLVSMGSNDISVTYFLTSFRKNDYDIQEYTSMLVNMSSKFLQELYQLGARRIGIIGLSPIGCVPMQRTVRGGSERKCVESVNQASMIYNSKFSSSIMDLNTRFPDARLVYLENYSKLSGLIQQYNQSGFEVADDACCGIGNLEFGFICNFLSLKVCNDASKYVFWDGYHPTERTYNILVSEAITKHIDKFVSNTFLSN</sequence>
<organism evidence="2 3">
    <name type="scientific">Glycine soja</name>
    <name type="common">Wild soybean</name>
    <dbReference type="NCBI Taxonomy" id="3848"/>
    <lineage>
        <taxon>Eukaryota</taxon>
        <taxon>Viridiplantae</taxon>
        <taxon>Streptophyta</taxon>
        <taxon>Embryophyta</taxon>
        <taxon>Tracheophyta</taxon>
        <taxon>Spermatophyta</taxon>
        <taxon>Magnoliopsida</taxon>
        <taxon>eudicotyledons</taxon>
        <taxon>Gunneridae</taxon>
        <taxon>Pentapetalae</taxon>
        <taxon>rosids</taxon>
        <taxon>fabids</taxon>
        <taxon>Fabales</taxon>
        <taxon>Fabaceae</taxon>
        <taxon>Papilionoideae</taxon>
        <taxon>50 kb inversion clade</taxon>
        <taxon>NPAAA clade</taxon>
        <taxon>indigoferoid/millettioid clade</taxon>
        <taxon>Phaseoleae</taxon>
        <taxon>Glycine</taxon>
        <taxon>Glycine subgen. Soja</taxon>
    </lineage>
</organism>
<dbReference type="GO" id="GO:0016298">
    <property type="term" value="F:lipase activity"/>
    <property type="evidence" value="ECO:0007669"/>
    <property type="project" value="InterPro"/>
</dbReference>
<dbReference type="PANTHER" id="PTHR45642">
    <property type="entry name" value="GDSL ESTERASE/LIPASE EXL3"/>
    <property type="match status" value="1"/>
</dbReference>
<comment type="caution">
    <text evidence="2">The sequence shown here is derived from an EMBL/GenBank/DDBJ whole genome shotgun (WGS) entry which is preliminary data.</text>
</comment>
<keyword evidence="3" id="KW-1185">Reference proteome</keyword>
<evidence type="ECO:0000313" key="2">
    <source>
        <dbReference type="EMBL" id="RZC23420.1"/>
    </source>
</evidence>
<protein>
    <submittedName>
        <fullName evidence="2">GDSL esterase/lipase EXL3</fullName>
    </submittedName>
</protein>
<dbReference type="InterPro" id="IPR008265">
    <property type="entry name" value="Lipase_GDSL_AS"/>
</dbReference>
<dbReference type="Proteomes" id="UP000289340">
    <property type="component" value="Chromosome 2"/>
</dbReference>
<dbReference type="AlphaFoldDB" id="A0A445LJK4"/>
<evidence type="ECO:0000313" key="3">
    <source>
        <dbReference type="Proteomes" id="UP000289340"/>
    </source>
</evidence>
<dbReference type="CDD" id="cd01837">
    <property type="entry name" value="SGNH_plant_lipase_like"/>
    <property type="match status" value="1"/>
</dbReference>
<dbReference type="InterPro" id="IPR050592">
    <property type="entry name" value="GDSL_lipolytic_enzyme"/>
</dbReference>
<dbReference type="GO" id="GO:0006629">
    <property type="term" value="P:lipid metabolic process"/>
    <property type="evidence" value="ECO:0007669"/>
    <property type="project" value="InterPro"/>
</dbReference>
<dbReference type="Gramene" id="XM_028327872.1">
    <property type="protein sequence ID" value="XP_028183673.1"/>
    <property type="gene ID" value="LOC114370508"/>
</dbReference>
<accession>A0A445LJK4</accession>
<name>A0A445LJK4_GLYSO</name>
<dbReference type="PANTHER" id="PTHR45642:SF40">
    <property type="entry name" value="GDSL-LIKE LIPASE_ACYLHYDROLASE"/>
    <property type="match status" value="1"/>
</dbReference>
<dbReference type="PROSITE" id="PS01098">
    <property type="entry name" value="LIPASE_GDSL_SER"/>
    <property type="match status" value="1"/>
</dbReference>
<dbReference type="GO" id="GO:0005576">
    <property type="term" value="C:extracellular region"/>
    <property type="evidence" value="ECO:0007669"/>
    <property type="project" value="TreeGrafter"/>
</dbReference>
<dbReference type="InterPro" id="IPR035669">
    <property type="entry name" value="SGNH_plant_lipase-like"/>
</dbReference>
<dbReference type="SUPFAM" id="SSF52266">
    <property type="entry name" value="SGNH hydrolase"/>
    <property type="match status" value="1"/>
</dbReference>
<reference evidence="2 3" key="1">
    <citation type="submission" date="2018-09" db="EMBL/GenBank/DDBJ databases">
        <title>A high-quality reference genome of wild soybean provides a powerful tool to mine soybean genomes.</title>
        <authorList>
            <person name="Xie M."/>
            <person name="Chung C.Y.L."/>
            <person name="Li M.-W."/>
            <person name="Wong F.-L."/>
            <person name="Chan T.-F."/>
            <person name="Lam H.-M."/>
        </authorList>
    </citation>
    <scope>NUCLEOTIDE SEQUENCE [LARGE SCALE GENOMIC DNA]</scope>
    <source>
        <strain evidence="3">cv. W05</strain>
        <tissue evidence="2">Hypocotyl of etiolated seedlings</tissue>
    </source>
</reference>
<evidence type="ECO:0000256" key="1">
    <source>
        <dbReference type="ARBA" id="ARBA00008668"/>
    </source>
</evidence>
<dbReference type="EMBL" id="QZWG01000002">
    <property type="protein sequence ID" value="RZC23420.1"/>
    <property type="molecule type" value="Genomic_DNA"/>
</dbReference>
<gene>
    <name evidence="2" type="ORF">D0Y65_002977</name>
</gene>
<dbReference type="Pfam" id="PF00657">
    <property type="entry name" value="Lipase_GDSL"/>
    <property type="match status" value="1"/>
</dbReference>
<comment type="similarity">
    <text evidence="1">Belongs to the 'GDSL' lipolytic enzyme family.</text>
</comment>